<dbReference type="OrthoDB" id="9818190at2"/>
<evidence type="ECO:0000256" key="1">
    <source>
        <dbReference type="SAM" id="SignalP"/>
    </source>
</evidence>
<proteinExistence type="predicted"/>
<dbReference type="AlphaFoldDB" id="A0A3L8PTJ6"/>
<name>A0A3L8PTJ6_9GAMM</name>
<keyword evidence="1" id="KW-0732">Signal</keyword>
<protein>
    <submittedName>
        <fullName evidence="2">Uncharacterized protein</fullName>
    </submittedName>
</protein>
<evidence type="ECO:0000313" key="2">
    <source>
        <dbReference type="EMBL" id="RLV58737.1"/>
    </source>
</evidence>
<dbReference type="Proteomes" id="UP000281474">
    <property type="component" value="Unassembled WGS sequence"/>
</dbReference>
<reference evidence="2 3" key="1">
    <citation type="submission" date="2018-09" db="EMBL/GenBank/DDBJ databases">
        <title>Phylogeny of the Shewanellaceae, and recommendation for two new genera, Pseudoshewanella and Parashewanella.</title>
        <authorList>
            <person name="Wang G."/>
        </authorList>
    </citation>
    <scope>NUCLEOTIDE SEQUENCE [LARGE SCALE GENOMIC DNA]</scope>
    <source>
        <strain evidence="2 3">C51</strain>
    </source>
</reference>
<feature type="signal peptide" evidence="1">
    <location>
        <begin position="1"/>
        <end position="23"/>
    </location>
</feature>
<comment type="caution">
    <text evidence="2">The sequence shown here is derived from an EMBL/GenBank/DDBJ whole genome shotgun (WGS) entry which is preliminary data.</text>
</comment>
<gene>
    <name evidence="2" type="ORF">D5018_15675</name>
</gene>
<sequence>MNNKFKLSLVFTALSLSSSLVSAEPLALGNKNFIKDGDFETPKLSVGEDYRNYVNVDNRSHFGAWRIISSGWTAIHRNGVIELGLAGAKGAQHFGKSRGAQVRQQLSGLDPNQTYAVQFDYALHSMAKRDDNFRIGIFNDFYITTENKGQNPNIHAYLAHDHGNKRWKTGQFTFKPKKSNPYFGMETWQVGVHTLREPGALLDNISLRPVKLNIISQELVNSGHRNLLTIQKGAEVQVVSSVPERNGSIFQVTPELYEKCQFADYSKYGEKGDKNDTVSINQGPVLPIGPKVRIVGDYALESHKFTQSHPNNNYHFVYGDYDKGQLRNVTSDLCRTGKGKFTLKLVDTSEHTADIKVSDKNAVIDVNSKPVALGDEYVIQAQKPGELFAVNRKDFMSCNLDDSAVKIGDFDANNDNKLTLRIHEGASDEHADFKPGNTVYLIQGVDGSDRAAECKDGSKFSVRVSQ</sequence>
<accession>A0A3L8PTJ6</accession>
<dbReference type="EMBL" id="QZEI01000057">
    <property type="protein sequence ID" value="RLV58737.1"/>
    <property type="molecule type" value="Genomic_DNA"/>
</dbReference>
<feature type="chain" id="PRO_5018166226" evidence="1">
    <location>
        <begin position="24"/>
        <end position="466"/>
    </location>
</feature>
<dbReference type="RefSeq" id="WP_121839941.1">
    <property type="nucleotide sequence ID" value="NZ_ML014806.1"/>
</dbReference>
<evidence type="ECO:0000313" key="3">
    <source>
        <dbReference type="Proteomes" id="UP000281474"/>
    </source>
</evidence>
<organism evidence="2 3">
    <name type="scientific">Parashewanella curva</name>
    <dbReference type="NCBI Taxonomy" id="2338552"/>
    <lineage>
        <taxon>Bacteria</taxon>
        <taxon>Pseudomonadati</taxon>
        <taxon>Pseudomonadota</taxon>
        <taxon>Gammaproteobacteria</taxon>
        <taxon>Alteromonadales</taxon>
        <taxon>Shewanellaceae</taxon>
        <taxon>Parashewanella</taxon>
    </lineage>
</organism>
<keyword evidence="3" id="KW-1185">Reference proteome</keyword>